<dbReference type="PANTHER" id="PTHR12132:SF1">
    <property type="entry name" value="DNA REPAIR PROTEIN RAD52 HOMOLOG"/>
    <property type="match status" value="1"/>
</dbReference>
<evidence type="ECO:0000256" key="1">
    <source>
        <dbReference type="ARBA" id="ARBA00006638"/>
    </source>
</evidence>
<accession>A0A6A5BNC1</accession>
<dbReference type="AlphaFoldDB" id="A0A6A5BNC1"/>
<keyword evidence="3" id="KW-0233">DNA recombination</keyword>
<feature type="region of interest" description="Disordered" evidence="5">
    <location>
        <begin position="89"/>
        <end position="136"/>
    </location>
</feature>
<dbReference type="OMA" id="YGTSDNQ"/>
<dbReference type="PANTHER" id="PTHR12132">
    <property type="entry name" value="DNA REPAIR AND RECOMBINATION PROTEIN RAD52, RAD59"/>
    <property type="match status" value="1"/>
</dbReference>
<dbReference type="GO" id="GO:0006312">
    <property type="term" value="P:mitotic recombination"/>
    <property type="evidence" value="ECO:0007669"/>
    <property type="project" value="TreeGrafter"/>
</dbReference>
<proteinExistence type="inferred from homology"/>
<dbReference type="VEuPathDB" id="AmoebaDB:NfTy_089870"/>
<dbReference type="VEuPathDB" id="AmoebaDB:FDP41_006441"/>
<reference evidence="6 7" key="1">
    <citation type="journal article" date="2019" name="Sci. Rep.">
        <title>Nanopore sequencing improves the draft genome of the human pathogenic amoeba Naegleria fowleri.</title>
        <authorList>
            <person name="Liechti N."/>
            <person name="Schurch N."/>
            <person name="Bruggmann R."/>
            <person name="Wittwer M."/>
        </authorList>
    </citation>
    <scope>NUCLEOTIDE SEQUENCE [LARGE SCALE GENOMIC DNA]</scope>
    <source>
        <strain evidence="6 7">ATCC 30894</strain>
    </source>
</reference>
<dbReference type="RefSeq" id="XP_044559122.1">
    <property type="nucleotide sequence ID" value="XM_044710077.1"/>
</dbReference>
<keyword evidence="4" id="KW-0234">DNA repair</keyword>
<dbReference type="Gene3D" id="3.30.390.80">
    <property type="entry name" value="DNA repair protein Rad52/59/22"/>
    <property type="match status" value="1"/>
</dbReference>
<comment type="similarity">
    <text evidence="1">Belongs to the RAD52 family.</text>
</comment>
<dbReference type="Pfam" id="PF04098">
    <property type="entry name" value="Rad52_Rad22"/>
    <property type="match status" value="1"/>
</dbReference>
<evidence type="ECO:0000256" key="3">
    <source>
        <dbReference type="ARBA" id="ARBA00023172"/>
    </source>
</evidence>
<evidence type="ECO:0000313" key="7">
    <source>
        <dbReference type="Proteomes" id="UP000444721"/>
    </source>
</evidence>
<protein>
    <submittedName>
        <fullName evidence="6">Uncharacterized protein</fullName>
    </submittedName>
</protein>
<dbReference type="InterPro" id="IPR041247">
    <property type="entry name" value="Rad52_fam"/>
</dbReference>
<name>A0A6A5BNC1_NAEFO</name>
<dbReference type="InterPro" id="IPR007232">
    <property type="entry name" value="Rad52_Rad59_Rad22"/>
</dbReference>
<dbReference type="GeneID" id="68113659"/>
<dbReference type="SUPFAM" id="SSF54768">
    <property type="entry name" value="dsRNA-binding domain-like"/>
    <property type="match status" value="1"/>
</dbReference>
<keyword evidence="7" id="KW-1185">Reference proteome</keyword>
<dbReference type="GO" id="GO:0045002">
    <property type="term" value="P:double-strand break repair via single-strand annealing"/>
    <property type="evidence" value="ECO:0007669"/>
    <property type="project" value="TreeGrafter"/>
</dbReference>
<feature type="compositionally biased region" description="Polar residues" evidence="5">
    <location>
        <begin position="108"/>
        <end position="136"/>
    </location>
</feature>
<comment type="caution">
    <text evidence="6">The sequence shown here is derived from an EMBL/GenBank/DDBJ whole genome shotgun (WGS) entry which is preliminary data.</text>
</comment>
<feature type="compositionally biased region" description="Low complexity" evidence="5">
    <location>
        <begin position="90"/>
        <end position="107"/>
    </location>
</feature>
<evidence type="ECO:0000313" key="6">
    <source>
        <dbReference type="EMBL" id="KAF0974409.1"/>
    </source>
</evidence>
<evidence type="ECO:0000256" key="5">
    <source>
        <dbReference type="SAM" id="MobiDB-lite"/>
    </source>
</evidence>
<dbReference type="OrthoDB" id="206565at2759"/>
<dbReference type="EMBL" id="VFQX01000052">
    <property type="protein sequence ID" value="KAF0974409.1"/>
    <property type="molecule type" value="Genomic_DNA"/>
</dbReference>
<feature type="compositionally biased region" description="Polar residues" evidence="5">
    <location>
        <begin position="214"/>
        <end position="231"/>
    </location>
</feature>
<feature type="region of interest" description="Disordered" evidence="5">
    <location>
        <begin position="165"/>
        <end position="231"/>
    </location>
</feature>
<gene>
    <name evidence="6" type="ORF">FDP41_006441</name>
</gene>
<dbReference type="GO" id="GO:0000724">
    <property type="term" value="P:double-strand break repair via homologous recombination"/>
    <property type="evidence" value="ECO:0007669"/>
    <property type="project" value="TreeGrafter"/>
</dbReference>
<dbReference type="GO" id="GO:0005634">
    <property type="term" value="C:nucleus"/>
    <property type="evidence" value="ECO:0007669"/>
    <property type="project" value="TreeGrafter"/>
</dbReference>
<dbReference type="Proteomes" id="UP000444721">
    <property type="component" value="Unassembled WGS sequence"/>
</dbReference>
<evidence type="ECO:0000256" key="2">
    <source>
        <dbReference type="ARBA" id="ARBA00022763"/>
    </source>
</evidence>
<keyword evidence="2" id="KW-0227">DNA damage</keyword>
<dbReference type="InterPro" id="IPR042525">
    <property type="entry name" value="Rad52_Rad59_Rad22_sf"/>
</dbReference>
<evidence type="ECO:0000256" key="4">
    <source>
        <dbReference type="ARBA" id="ARBA00023204"/>
    </source>
</evidence>
<feature type="compositionally biased region" description="Low complexity" evidence="5">
    <location>
        <begin position="187"/>
        <end position="203"/>
    </location>
</feature>
<sequence length="231" mass="25132">MEINNDYIEETSQGKFNCGVSAIVRVSLKDGSFHEDIGYGTSDNQKGKGAAYEQAKKSAVSDGLKRALKNFGNALGLTIYDREHIKQISKPQMKKNQPNNQPKPVNPYFSQNPSGSPSQAMPSPSLTPTQQQLESISASVEISQPLMNHPVKQEEANLQLDDDIDLDGSVMNSHDGSAATPPVFQRPPTQMTSSTTPSGNTPPVFQRPKRPNEVVSSSPPNFQPAQKKTKP</sequence>
<organism evidence="6 7">
    <name type="scientific">Naegleria fowleri</name>
    <name type="common">Brain eating amoeba</name>
    <dbReference type="NCBI Taxonomy" id="5763"/>
    <lineage>
        <taxon>Eukaryota</taxon>
        <taxon>Discoba</taxon>
        <taxon>Heterolobosea</taxon>
        <taxon>Tetramitia</taxon>
        <taxon>Eutetramitia</taxon>
        <taxon>Vahlkampfiidae</taxon>
        <taxon>Naegleria</taxon>
    </lineage>
</organism>
<dbReference type="VEuPathDB" id="AmoebaDB:NF0083170"/>